<keyword evidence="3" id="KW-1185">Reference proteome</keyword>
<protein>
    <submittedName>
        <fullName evidence="2">Uncharacterized protein</fullName>
    </submittedName>
</protein>
<dbReference type="OrthoDB" id="2746at2759"/>
<dbReference type="SUPFAM" id="SSF117916">
    <property type="entry name" value="Fe-S cluster assembly (FSCA) domain-like"/>
    <property type="match status" value="1"/>
</dbReference>
<dbReference type="InterPro" id="IPR039796">
    <property type="entry name" value="MIP18"/>
</dbReference>
<name>E0S9R4_ENCIT</name>
<organism evidence="2 3">
    <name type="scientific">Encephalitozoon intestinalis (strain ATCC 50506)</name>
    <name type="common">Microsporidian parasite</name>
    <name type="synonym">Septata intestinalis</name>
    <dbReference type="NCBI Taxonomy" id="876142"/>
    <lineage>
        <taxon>Eukaryota</taxon>
        <taxon>Fungi</taxon>
        <taxon>Fungi incertae sedis</taxon>
        <taxon>Microsporidia</taxon>
        <taxon>Unikaryonidae</taxon>
        <taxon>Encephalitozoon</taxon>
    </lineage>
</organism>
<reference evidence="2 3" key="2">
    <citation type="journal article" date="2012" name="Proc. Natl. Acad. Sci. U.S.A.">
        <title>Gain and loss of multiple functionally related, horizontally transferred genes in the reduced genomes of two microsporidian parasites.</title>
        <authorList>
            <person name="Pombert J.-F."/>
            <person name="Selman M."/>
            <person name="Burki F."/>
            <person name="Bardell F.T."/>
            <person name="Farinelli L."/>
            <person name="Solter L.F."/>
            <person name="Whitman D.W."/>
            <person name="Weiss L.M."/>
            <person name="Corradi N."/>
            <person name="Keeling P.J."/>
        </authorList>
    </citation>
    <scope>NUCLEOTIDE SEQUENCE [LARGE SCALE GENOMIC DNA]</scope>
    <source>
        <strain evidence="2 3">ATCC 50506</strain>
    </source>
</reference>
<dbReference type="AlphaFoldDB" id="E0S9R4"/>
<dbReference type="Gene3D" id="3.30.300.130">
    <property type="entry name" value="Fe-S cluster assembly (FSCA)"/>
    <property type="match status" value="1"/>
</dbReference>
<reference evidence="2 3" key="1">
    <citation type="journal article" date="2010" name="Nat. Commun.">
        <title>The complete sequence of the smallest known nuclear genome from the microsporidian Encephalitozoon intestinalis.</title>
        <authorList>
            <person name="Corradi N."/>
            <person name="Pombert J.-F."/>
            <person name="Farinelli L."/>
            <person name="Didier E.S."/>
            <person name="Keeling P.J."/>
        </authorList>
    </citation>
    <scope>NUCLEOTIDE SEQUENCE [LARGE SCALE GENOMIC DNA]</scope>
    <source>
        <strain evidence="2 3">ATCC 50506</strain>
    </source>
</reference>
<proteinExistence type="inferred from homology"/>
<dbReference type="HOGENOM" id="CLU_075876_3_1_1"/>
<gene>
    <name evidence="2" type="ORF">Eint_101240</name>
</gene>
<evidence type="ECO:0000256" key="1">
    <source>
        <dbReference type="ARBA" id="ARBA00010381"/>
    </source>
</evidence>
<dbReference type="VEuPathDB" id="MicrosporidiaDB:Eint_101240"/>
<evidence type="ECO:0000313" key="3">
    <source>
        <dbReference type="Proteomes" id="UP000002313"/>
    </source>
</evidence>
<evidence type="ECO:0000313" key="2">
    <source>
        <dbReference type="EMBL" id="ADM12449.1"/>
    </source>
</evidence>
<dbReference type="PANTHER" id="PTHR12377">
    <property type="entry name" value="CYTOSOLIC IRON-SULFUR ASSEMBLY COMPONENT 2B-RELATED"/>
    <property type="match status" value="1"/>
</dbReference>
<dbReference type="EMBL" id="CP001951">
    <property type="protein sequence ID" value="ADM12449.1"/>
    <property type="molecule type" value="Genomic_DNA"/>
</dbReference>
<accession>E0S9R4</accession>
<sequence length="167" mass="18874">MNKSPFVSSSLERRYPIDISDGILQEITQYSVFELIRDIRDPEHSYTLEQLGVVSREGITIGLIDSDGIAPSAGLPIKYIKVMFKPTIPHCSMAAIIGLCIKAQINQYIENHFIQVHIVNDGHINFKALNKQLDDKDRVLAAMENETLLDLMKECLPRHGELLDMPK</sequence>
<dbReference type="Gene3D" id="6.10.250.1280">
    <property type="match status" value="1"/>
</dbReference>
<dbReference type="GO" id="GO:0051604">
    <property type="term" value="P:protein maturation"/>
    <property type="evidence" value="ECO:0007669"/>
    <property type="project" value="InterPro"/>
</dbReference>
<dbReference type="Proteomes" id="UP000002313">
    <property type="component" value="Chromosome X"/>
</dbReference>
<dbReference type="GeneID" id="9699515"/>
<dbReference type="RefSeq" id="XP_003073809.1">
    <property type="nucleotide sequence ID" value="XM_003073763.1"/>
</dbReference>
<dbReference type="InterPro" id="IPR034904">
    <property type="entry name" value="FSCA_dom_sf"/>
</dbReference>
<dbReference type="KEGG" id="ein:Eint_101240"/>
<comment type="similarity">
    <text evidence="1">Belongs to the MIP18 family.</text>
</comment>